<dbReference type="EMBL" id="CP017703">
    <property type="protein sequence ID" value="ASS89046.1"/>
    <property type="molecule type" value="Genomic_DNA"/>
</dbReference>
<dbReference type="KEGG" id="apak:AP3564_01100"/>
<proteinExistence type="predicted"/>
<accession>A0A223E1C3</accession>
<feature type="domain" description="ABM" evidence="1">
    <location>
        <begin position="2"/>
        <end position="91"/>
    </location>
</feature>
<dbReference type="GO" id="GO:0004497">
    <property type="term" value="F:monooxygenase activity"/>
    <property type="evidence" value="ECO:0007669"/>
    <property type="project" value="UniProtKB-KW"/>
</dbReference>
<dbReference type="AlphaFoldDB" id="A0A163Z6F7"/>
<organism evidence="2 3">
    <name type="scientific">Aeribacillus pallidus</name>
    <dbReference type="NCBI Taxonomy" id="33936"/>
    <lineage>
        <taxon>Bacteria</taxon>
        <taxon>Bacillati</taxon>
        <taxon>Bacillota</taxon>
        <taxon>Bacilli</taxon>
        <taxon>Bacillales</taxon>
        <taxon>Bacillaceae</taxon>
        <taxon>Aeribacillus</taxon>
    </lineage>
</organism>
<sequence length="110" mass="12701">MFVQIKTILVTEGHADRIVDRFTSQGIIEQQPGFIDLSVLKKRQRKGNEEVLVMIRWESEEAWKAWEKSEAHLAGHRANRGKPAPSYILESRQDVFYVLGQKGYVESSTR</sequence>
<dbReference type="Proteomes" id="UP000214606">
    <property type="component" value="Chromosome"/>
</dbReference>
<evidence type="ECO:0000313" key="2">
    <source>
        <dbReference type="EMBL" id="ASS89046.1"/>
    </source>
</evidence>
<name>A0A163Z6F7_9BACI</name>
<keyword evidence="2" id="KW-0503">Monooxygenase</keyword>
<protein>
    <submittedName>
        <fullName evidence="2">Antibiotic biosynthesis monooxygenase</fullName>
    </submittedName>
</protein>
<dbReference type="InterPro" id="IPR007138">
    <property type="entry name" value="ABM_dom"/>
</dbReference>
<keyword evidence="2" id="KW-0560">Oxidoreductase</keyword>
<accession>A0A163Z6F7</accession>
<dbReference type="PROSITE" id="PS51725">
    <property type="entry name" value="ABM"/>
    <property type="match status" value="1"/>
</dbReference>
<dbReference type="PANTHER" id="PTHR34474">
    <property type="entry name" value="SIGNAL TRANSDUCTION PROTEIN TRAP"/>
    <property type="match status" value="1"/>
</dbReference>
<dbReference type="RefSeq" id="WP_066250125.1">
    <property type="nucleotide sequence ID" value="NZ_CP017703.1"/>
</dbReference>
<evidence type="ECO:0000313" key="3">
    <source>
        <dbReference type="Proteomes" id="UP000214606"/>
    </source>
</evidence>
<reference evidence="2 3" key="1">
    <citation type="submission" date="2016-10" db="EMBL/GenBank/DDBJ databases">
        <title>The whole genome sequencing and assembly of Aeribacillus pallidus KCTC3564 strain.</title>
        <authorList>
            <person name="Lee Y.-J."/>
            <person name="Park M.-K."/>
            <person name="Yi H."/>
            <person name="Bahn Y.-S."/>
            <person name="Kim J.F."/>
            <person name="Lee D.-W."/>
        </authorList>
    </citation>
    <scope>NUCLEOTIDE SEQUENCE [LARGE SCALE GENOMIC DNA]</scope>
    <source>
        <strain evidence="2 3">KCTC3564</strain>
    </source>
</reference>
<dbReference type="InterPro" id="IPR050404">
    <property type="entry name" value="Heme-degrading_MO"/>
</dbReference>
<dbReference type="InterPro" id="IPR011008">
    <property type="entry name" value="Dimeric_a/b-barrel"/>
</dbReference>
<evidence type="ECO:0000259" key="1">
    <source>
        <dbReference type="PROSITE" id="PS51725"/>
    </source>
</evidence>
<dbReference type="Pfam" id="PF03992">
    <property type="entry name" value="ABM"/>
    <property type="match status" value="1"/>
</dbReference>
<dbReference type="SUPFAM" id="SSF54909">
    <property type="entry name" value="Dimeric alpha+beta barrel"/>
    <property type="match status" value="1"/>
</dbReference>
<dbReference type="PANTHER" id="PTHR34474:SF1">
    <property type="entry name" value="HEME-DEGRADING MONOOXYGENASE HMOA"/>
    <property type="match status" value="1"/>
</dbReference>
<gene>
    <name evidence="2" type="ORF">AP3564_01100</name>
</gene>
<dbReference type="Gene3D" id="3.30.70.100">
    <property type="match status" value="1"/>
</dbReference>